<sequence length="643" mass="73334">MQQRLDDITKTGSLITDYDVYLFRQGTHTRLYEKLGSHIAISSGVKGTFFAVWAPNAVEVSVIGDFNGWVAGKNPLRARSDGSGIWEGFIPGVGHGDLYKYYIRSRYNNYSVEKGDPFACYWEVPPKTASIVWDTSYSWHDRAWMRRREEFNNPAAPISTYEVHAGSWRLPDDGKGRCMSYQELAVELASYLLDTGFTHVEFLPIMEHPLYASWGYQTLGYFAPTSRYGTPQDFMHLVDYLHKRGIGVILDWVPSHFPSDGYGLSYFDGTHLYEHEQPGQRYHPEWKSYVFNLGRNEVRSFLISSAVFWLDRYHADGIRVDAVSSMLYLDYARRPGEWTPNIYGGRENLDAIGFLRKLNDTVHANYPDTLAIAEEATAWAGVTAPGATGGLGFDLKWNMGWMHDTLDYFALDPIYRKYRHDILTFSISYAFSERYILPLSHDEVVHEKSALIGKMPGDEWQKRANLRLLFGYMFTHPGKKLLFMGGEFGQWSEWNHETGLEWHLLQYAPHRGILRWVTDLNRLYRRKTALHECDAKPSGFEWVDFSDAEKSIISYLRRGRSVDDIVLVACNFTPVPRYGYRIGVPFGGFWREVLNSDAVEYGGSGVGNLGGVEAEQVPAHGRAWSLPLTLPPLAVVIFTPEGA</sequence>
<dbReference type="AlphaFoldDB" id="A0AAX4FX04"/>
<dbReference type="SUPFAM" id="SSF51445">
    <property type="entry name" value="(Trans)glycosidases"/>
    <property type="match status" value="1"/>
</dbReference>
<organism evidence="12 13">
    <name type="scientific">Methanoculleus receptaculi</name>
    <dbReference type="NCBI Taxonomy" id="394967"/>
    <lineage>
        <taxon>Archaea</taxon>
        <taxon>Methanobacteriati</taxon>
        <taxon>Methanobacteriota</taxon>
        <taxon>Stenosarchaea group</taxon>
        <taxon>Methanomicrobia</taxon>
        <taxon>Methanomicrobiales</taxon>
        <taxon>Methanomicrobiaceae</taxon>
        <taxon>Methanoculleus</taxon>
    </lineage>
</organism>
<dbReference type="InterPro" id="IPR017853">
    <property type="entry name" value="GH"/>
</dbReference>
<dbReference type="FunFam" id="2.60.40.1180:FF:000002">
    <property type="entry name" value="1,4-alpha-glucan branching enzyme GlgB"/>
    <property type="match status" value="1"/>
</dbReference>
<keyword evidence="9" id="KW-0119">Carbohydrate metabolism</keyword>
<dbReference type="SUPFAM" id="SSF51011">
    <property type="entry name" value="Glycosyl hydrolase domain"/>
    <property type="match status" value="1"/>
</dbReference>
<evidence type="ECO:0000256" key="8">
    <source>
        <dbReference type="ARBA" id="ARBA00023056"/>
    </source>
</evidence>
<keyword evidence="13" id="KW-1185">Reference proteome</keyword>
<evidence type="ECO:0000256" key="4">
    <source>
        <dbReference type="ARBA" id="ARBA00012541"/>
    </source>
</evidence>
<evidence type="ECO:0000313" key="12">
    <source>
        <dbReference type="EMBL" id="WOX58375.1"/>
    </source>
</evidence>
<dbReference type="Gene3D" id="3.20.20.80">
    <property type="entry name" value="Glycosidases"/>
    <property type="match status" value="1"/>
</dbReference>
<dbReference type="NCBIfam" id="NF003811">
    <property type="entry name" value="PRK05402.1"/>
    <property type="match status" value="1"/>
</dbReference>
<keyword evidence="8" id="KW-0320">Glycogen biosynthesis</keyword>
<evidence type="ECO:0000256" key="9">
    <source>
        <dbReference type="ARBA" id="ARBA00023277"/>
    </source>
</evidence>
<dbReference type="FunFam" id="2.60.40.10:FF:000169">
    <property type="entry name" value="1,4-alpha-glucan branching enzyme GlgB"/>
    <property type="match status" value="1"/>
</dbReference>
<name>A0AAX4FX04_9EURY</name>
<dbReference type="Gene3D" id="2.60.40.1180">
    <property type="entry name" value="Golgi alpha-mannosidase II"/>
    <property type="match status" value="1"/>
</dbReference>
<evidence type="ECO:0000313" key="13">
    <source>
        <dbReference type="Proteomes" id="UP001305652"/>
    </source>
</evidence>
<dbReference type="CDD" id="cd11322">
    <property type="entry name" value="AmyAc_Glg_BE"/>
    <property type="match status" value="1"/>
</dbReference>
<dbReference type="PIRSF" id="PIRSF000463">
    <property type="entry name" value="GlgB"/>
    <property type="match status" value="1"/>
</dbReference>
<keyword evidence="7" id="KW-0808">Transferase</keyword>
<dbReference type="Proteomes" id="UP001305652">
    <property type="component" value="Chromosome"/>
</dbReference>
<gene>
    <name evidence="12" type="primary">glgB</name>
    <name evidence="12" type="ORF">R6Y96_03820</name>
</gene>
<evidence type="ECO:0000256" key="10">
    <source>
        <dbReference type="NCBIfam" id="TIGR01515"/>
    </source>
</evidence>
<dbReference type="NCBIfam" id="NF008967">
    <property type="entry name" value="PRK12313.1"/>
    <property type="match status" value="1"/>
</dbReference>
<dbReference type="InterPro" id="IPR006047">
    <property type="entry name" value="GH13_cat_dom"/>
</dbReference>
<dbReference type="NCBIfam" id="TIGR01515">
    <property type="entry name" value="branching_enzym"/>
    <property type="match status" value="1"/>
</dbReference>
<evidence type="ECO:0000256" key="3">
    <source>
        <dbReference type="ARBA" id="ARBA00009000"/>
    </source>
</evidence>
<dbReference type="InterPro" id="IPR013780">
    <property type="entry name" value="Glyco_hydro_b"/>
</dbReference>
<dbReference type="SUPFAM" id="SSF81296">
    <property type="entry name" value="E set domains"/>
    <property type="match status" value="1"/>
</dbReference>
<dbReference type="SMART" id="SM00642">
    <property type="entry name" value="Aamy"/>
    <property type="match status" value="1"/>
</dbReference>
<reference evidence="12 13" key="1">
    <citation type="submission" date="2023-10" db="EMBL/GenBank/DDBJ databases">
        <title>The complete genome sequence of Methanoculleus receptaculi DSM 18860.</title>
        <authorList>
            <person name="Lai S.-J."/>
            <person name="You Y.-T."/>
            <person name="Chen S.-C."/>
        </authorList>
    </citation>
    <scope>NUCLEOTIDE SEQUENCE [LARGE SCALE GENOMIC DNA]</scope>
    <source>
        <strain evidence="12 13">DSM 18860</strain>
    </source>
</reference>
<dbReference type="HAMAP" id="MF_00685">
    <property type="entry name" value="GlgB"/>
    <property type="match status" value="1"/>
</dbReference>
<dbReference type="CDD" id="cd02855">
    <property type="entry name" value="E_set_GBE_prok_N"/>
    <property type="match status" value="1"/>
</dbReference>
<evidence type="ECO:0000256" key="1">
    <source>
        <dbReference type="ARBA" id="ARBA00000826"/>
    </source>
</evidence>
<dbReference type="Pfam" id="PF02806">
    <property type="entry name" value="Alpha-amylase_C"/>
    <property type="match status" value="1"/>
</dbReference>
<dbReference type="EC" id="2.4.1.18" evidence="4 10"/>
<dbReference type="GO" id="GO:0005978">
    <property type="term" value="P:glycogen biosynthetic process"/>
    <property type="evidence" value="ECO:0007669"/>
    <property type="project" value="UniProtKB-UniRule"/>
</dbReference>
<dbReference type="RefSeq" id="WP_318622195.1">
    <property type="nucleotide sequence ID" value="NZ_CP137642.1"/>
</dbReference>
<dbReference type="InterPro" id="IPR044143">
    <property type="entry name" value="GlgB_N_E_set_prok"/>
</dbReference>
<dbReference type="Pfam" id="PF00128">
    <property type="entry name" value="Alpha-amylase"/>
    <property type="match status" value="1"/>
</dbReference>
<dbReference type="InterPro" id="IPR013783">
    <property type="entry name" value="Ig-like_fold"/>
</dbReference>
<dbReference type="Gene3D" id="2.60.40.10">
    <property type="entry name" value="Immunoglobulins"/>
    <property type="match status" value="1"/>
</dbReference>
<dbReference type="InterPro" id="IPR006407">
    <property type="entry name" value="GlgB"/>
</dbReference>
<dbReference type="InterPro" id="IPR006048">
    <property type="entry name" value="A-amylase/branching_C"/>
</dbReference>
<evidence type="ECO:0000256" key="2">
    <source>
        <dbReference type="ARBA" id="ARBA00004964"/>
    </source>
</evidence>
<evidence type="ECO:0000256" key="5">
    <source>
        <dbReference type="ARBA" id="ARBA00022600"/>
    </source>
</evidence>
<dbReference type="GeneID" id="85732255"/>
<dbReference type="GO" id="GO:0005829">
    <property type="term" value="C:cytosol"/>
    <property type="evidence" value="ECO:0007669"/>
    <property type="project" value="TreeGrafter"/>
</dbReference>
<dbReference type="Pfam" id="PF02922">
    <property type="entry name" value="CBM_48"/>
    <property type="match status" value="1"/>
</dbReference>
<keyword evidence="6" id="KW-0328">Glycosyltransferase</keyword>
<dbReference type="PANTHER" id="PTHR43651">
    <property type="entry name" value="1,4-ALPHA-GLUCAN-BRANCHING ENZYME"/>
    <property type="match status" value="1"/>
</dbReference>
<dbReference type="EMBL" id="CP137642">
    <property type="protein sequence ID" value="WOX58375.1"/>
    <property type="molecule type" value="Genomic_DNA"/>
</dbReference>
<comment type="catalytic activity">
    <reaction evidence="1">
        <text>Transfers a segment of a (1-&gt;4)-alpha-D-glucan chain to a primary hydroxy group in a similar glucan chain.</text>
        <dbReference type="EC" id="2.4.1.18"/>
    </reaction>
</comment>
<evidence type="ECO:0000259" key="11">
    <source>
        <dbReference type="SMART" id="SM00642"/>
    </source>
</evidence>
<proteinExistence type="inferred from homology"/>
<dbReference type="InterPro" id="IPR004193">
    <property type="entry name" value="Glyco_hydro_13_N"/>
</dbReference>
<evidence type="ECO:0000256" key="7">
    <source>
        <dbReference type="ARBA" id="ARBA00022679"/>
    </source>
</evidence>
<dbReference type="PANTHER" id="PTHR43651:SF3">
    <property type="entry name" value="1,4-ALPHA-GLUCAN-BRANCHING ENZYME"/>
    <property type="match status" value="1"/>
</dbReference>
<evidence type="ECO:0000256" key="6">
    <source>
        <dbReference type="ARBA" id="ARBA00022676"/>
    </source>
</evidence>
<dbReference type="KEGG" id="mrc:R6Y96_03820"/>
<feature type="domain" description="Glycosyl hydrolase family 13 catalytic" evidence="11">
    <location>
        <begin position="162"/>
        <end position="531"/>
    </location>
</feature>
<dbReference type="InterPro" id="IPR014756">
    <property type="entry name" value="Ig_E-set"/>
</dbReference>
<comment type="similarity">
    <text evidence="3">Belongs to the glycosyl hydrolase 13 family. GlgB subfamily.</text>
</comment>
<accession>A0AAX4FX04</accession>
<dbReference type="GO" id="GO:0003844">
    <property type="term" value="F:1,4-alpha-glucan branching enzyme activity"/>
    <property type="evidence" value="ECO:0007669"/>
    <property type="project" value="UniProtKB-UniRule"/>
</dbReference>
<dbReference type="GO" id="GO:0004553">
    <property type="term" value="F:hydrolase activity, hydrolyzing O-glycosyl compounds"/>
    <property type="evidence" value="ECO:0007669"/>
    <property type="project" value="InterPro"/>
</dbReference>
<comment type="pathway">
    <text evidence="2">Glycan biosynthesis; glycogen biosynthesis.</text>
</comment>
<protein>
    <recommendedName>
        <fullName evidence="4 10">1,4-alpha-glucan branching enzyme</fullName>
        <ecNumber evidence="4 10">2.4.1.18</ecNumber>
    </recommendedName>
</protein>
<keyword evidence="5" id="KW-0321">Glycogen metabolism</keyword>
<dbReference type="FunFam" id="3.20.20.80:FF:000003">
    <property type="entry name" value="1,4-alpha-glucan branching enzyme GlgB"/>
    <property type="match status" value="1"/>
</dbReference>
<dbReference type="InterPro" id="IPR037439">
    <property type="entry name" value="Branching_enzy"/>
</dbReference>
<dbReference type="GO" id="GO:0043169">
    <property type="term" value="F:cation binding"/>
    <property type="evidence" value="ECO:0007669"/>
    <property type="project" value="InterPro"/>
</dbReference>